<dbReference type="EMBL" id="CP022601">
    <property type="protein sequence ID" value="AXJ12871.1"/>
    <property type="molecule type" value="Genomic_DNA"/>
</dbReference>
<sequence length="52" mass="5795">MTTTGHSLGQSLAMYVGLKQGYANVGYNGPDIHKMISDKEIKYMQEHPEQVP</sequence>
<gene>
    <name evidence="1" type="ORF">Sp14A_09500</name>
</gene>
<dbReference type="AlphaFoldDB" id="A0A345VJG9"/>
<organism evidence="1 2">
    <name type="scientific">Streptococcus pluranimalium</name>
    <dbReference type="NCBI Taxonomy" id="82348"/>
    <lineage>
        <taxon>Bacteria</taxon>
        <taxon>Bacillati</taxon>
        <taxon>Bacillota</taxon>
        <taxon>Bacilli</taxon>
        <taxon>Lactobacillales</taxon>
        <taxon>Streptococcaceae</taxon>
        <taxon>Streptococcus</taxon>
    </lineage>
</organism>
<evidence type="ECO:0000313" key="1">
    <source>
        <dbReference type="EMBL" id="AXJ12871.1"/>
    </source>
</evidence>
<dbReference type="RefSeq" id="WP_240314789.1">
    <property type="nucleotide sequence ID" value="NZ_CP022601.1"/>
</dbReference>
<protein>
    <submittedName>
        <fullName evidence="1">Uncharacterized protein</fullName>
    </submittedName>
</protein>
<proteinExistence type="predicted"/>
<dbReference type="Proteomes" id="UP000255411">
    <property type="component" value="Chromosome"/>
</dbReference>
<name>A0A345VJG9_9STRE</name>
<accession>A0A345VJG9</accession>
<evidence type="ECO:0000313" key="2">
    <source>
        <dbReference type="Proteomes" id="UP000255411"/>
    </source>
</evidence>
<reference evidence="1 2" key="1">
    <citation type="submission" date="2017-07" db="EMBL/GenBank/DDBJ databases">
        <title>Streptococcus pluranimalium as cause of bovine abortion.</title>
        <authorList>
            <person name="Rodriguez Campos S."/>
            <person name="Gobeli Brawand S."/>
            <person name="Brodard I."/>
            <person name="Rychener L."/>
            <person name="Perreten V."/>
        </authorList>
    </citation>
    <scope>NUCLEOTIDE SEQUENCE [LARGE SCALE GENOMIC DNA]</scope>
    <source>
        <strain evidence="1 2">14A0014</strain>
    </source>
</reference>